<gene>
    <name evidence="2" type="ORF">PR048_000914</name>
</gene>
<dbReference type="Proteomes" id="UP001159363">
    <property type="component" value="Chromosome 1"/>
</dbReference>
<keyword evidence="3" id="KW-1185">Reference proteome</keyword>
<organism evidence="2 3">
    <name type="scientific">Dryococelus australis</name>
    <dbReference type="NCBI Taxonomy" id="614101"/>
    <lineage>
        <taxon>Eukaryota</taxon>
        <taxon>Metazoa</taxon>
        <taxon>Ecdysozoa</taxon>
        <taxon>Arthropoda</taxon>
        <taxon>Hexapoda</taxon>
        <taxon>Insecta</taxon>
        <taxon>Pterygota</taxon>
        <taxon>Neoptera</taxon>
        <taxon>Polyneoptera</taxon>
        <taxon>Phasmatodea</taxon>
        <taxon>Verophasmatodea</taxon>
        <taxon>Anareolatae</taxon>
        <taxon>Phasmatidae</taxon>
        <taxon>Eurycanthinae</taxon>
        <taxon>Dryococelus</taxon>
    </lineage>
</organism>
<reference evidence="2 3" key="1">
    <citation type="submission" date="2023-02" db="EMBL/GenBank/DDBJ databases">
        <title>LHISI_Scaffold_Assembly.</title>
        <authorList>
            <person name="Stuart O.P."/>
            <person name="Cleave R."/>
            <person name="Magrath M.J.L."/>
            <person name="Mikheyev A.S."/>
        </authorList>
    </citation>
    <scope>NUCLEOTIDE SEQUENCE [LARGE SCALE GENOMIC DNA]</scope>
    <source>
        <strain evidence="2">Daus_M_001</strain>
        <tissue evidence="2">Leg muscle</tissue>
    </source>
</reference>
<accession>A0ABQ9IFX2</accession>
<proteinExistence type="predicted"/>
<comment type="caution">
    <text evidence="2">The sequence shown here is derived from an EMBL/GenBank/DDBJ whole genome shotgun (WGS) entry which is preliminary data.</text>
</comment>
<sequence length="861" mass="95370">MGANGGWERGAMSVDSPDPLHLTRSFESAFTALRIRELIPLRASNPLAHLKTFRPSHQGASNQLCSFEESEEHFKRATCWRAHHLSSLAPVVQCSGLAAGFIPLDPTRTQRPWFPGSAPAPAPLHTPLPFPNKTHARRSLEAASVTVAVVDCTRRGKRELPEKTRRVPHKRMIPQDIEPGFDLRERRADKIDFKRVYTEVTFAIVSDFIRHAPDDSTLIADLQRNTNLSGHTLEDFAPIGNHCREDCPITSNQVKRENGPSLLQKPISKRRWLECTEGRGFTSMQQPMEKRDAGSNTHTTVVVSLAESTAVRDARSSPETLAWEGEDVVRGDAAVSLTPDRRGGLDQPASGPMASRRPHNESSLHPQAAGATRRGNTFRVTGFPAATRRCQSSLDMTRNETSGRSDAGMQEWGKREYPEKNPPASGIVQHDSHRRKSGSEPAGDPTRITVVGGERPSHCATAAPFNARIPPGRTRFNLRPGHSRIFASGNRAERCRWSAGFLGDFPIPPSPCVVALLHTHIISPSSALKTSIKYLRFIVVVTAPAIVIILEKNTSCFLVTVSFDISSHKNSGKCSLYRERRINASTIFGRVGCVLERGRLGPGSSVNRGPCTANGRSPCENWRVITWQRERGRSRWTSGCCGEEAGTRETSSLDVSKKRHNRVHTPPSLPPFNKYASPPKPTPRRLLIPFPAPFPTIKTPCGPSLPLDTPHSIWRAGFSHSMNLTYDGVRVSEEIWAALNIEPMMVPMMVKRGEYGAAPECKRGGNGRTTRKPADQRHRPARFPHSEILGWPRRKTGRGDVAARALTLPRLPAGSLPEFCTWESCRTMPLVGWFSREAPVSPALAFRRCSMRPHRFLIPRC</sequence>
<name>A0ABQ9IFX2_9NEOP</name>
<dbReference type="EMBL" id="JARBHB010000001">
    <property type="protein sequence ID" value="KAJ8895578.1"/>
    <property type="molecule type" value="Genomic_DNA"/>
</dbReference>
<protein>
    <submittedName>
        <fullName evidence="2">Uncharacterized protein</fullName>
    </submittedName>
</protein>
<evidence type="ECO:0000313" key="2">
    <source>
        <dbReference type="EMBL" id="KAJ8895578.1"/>
    </source>
</evidence>
<feature type="region of interest" description="Disordered" evidence="1">
    <location>
        <begin position="651"/>
        <end position="676"/>
    </location>
</feature>
<feature type="region of interest" description="Disordered" evidence="1">
    <location>
        <begin position="335"/>
        <end position="450"/>
    </location>
</feature>
<evidence type="ECO:0000256" key="1">
    <source>
        <dbReference type="SAM" id="MobiDB-lite"/>
    </source>
</evidence>
<evidence type="ECO:0000313" key="3">
    <source>
        <dbReference type="Proteomes" id="UP001159363"/>
    </source>
</evidence>